<evidence type="ECO:0000256" key="3">
    <source>
        <dbReference type="ARBA" id="ARBA00022679"/>
    </source>
</evidence>
<dbReference type="Proteomes" id="UP000663929">
    <property type="component" value="Chromosome"/>
</dbReference>
<dbReference type="InterPro" id="IPR002941">
    <property type="entry name" value="DNA_methylase_N4/N6"/>
</dbReference>
<dbReference type="SUPFAM" id="SSF53335">
    <property type="entry name" value="S-adenosyl-L-methionine-dependent methyltransferases"/>
    <property type="match status" value="1"/>
</dbReference>
<keyword evidence="7" id="KW-1185">Reference proteome</keyword>
<dbReference type="PANTHER" id="PTHR13370">
    <property type="entry name" value="RNA METHYLASE-RELATED"/>
    <property type="match status" value="1"/>
</dbReference>
<gene>
    <name evidence="6" type="ORF">J3U87_34445</name>
</gene>
<accession>A0A8A4TW11</accession>
<dbReference type="REBASE" id="460296">
    <property type="entry name" value="M.AbaM133ORF34445P"/>
</dbReference>
<reference evidence="6" key="1">
    <citation type="submission" date="2021-03" db="EMBL/GenBank/DDBJ databases">
        <title>Acanthopleuribacteraceae sp. M133.</title>
        <authorList>
            <person name="Wang G."/>
        </authorList>
    </citation>
    <scope>NUCLEOTIDE SEQUENCE</scope>
    <source>
        <strain evidence="6">M133</strain>
    </source>
</reference>
<dbReference type="PANTHER" id="PTHR13370:SF3">
    <property type="entry name" value="TRNA (GUANINE(10)-N2)-METHYLTRANSFERASE HOMOLOG"/>
    <property type="match status" value="1"/>
</dbReference>
<dbReference type="AlphaFoldDB" id="A0A8A4TW11"/>
<proteinExistence type="inferred from homology"/>
<dbReference type="GO" id="GO:0009007">
    <property type="term" value="F:site-specific DNA-methyltransferase (adenine-specific) activity"/>
    <property type="evidence" value="ECO:0007669"/>
    <property type="project" value="TreeGrafter"/>
</dbReference>
<dbReference type="GO" id="GO:0008170">
    <property type="term" value="F:N-methyltransferase activity"/>
    <property type="evidence" value="ECO:0007669"/>
    <property type="project" value="InterPro"/>
</dbReference>
<dbReference type="InterPro" id="IPR002052">
    <property type="entry name" value="DNA_methylase_N6_adenine_CS"/>
</dbReference>
<dbReference type="GO" id="GO:0003677">
    <property type="term" value="F:DNA binding"/>
    <property type="evidence" value="ECO:0007669"/>
    <property type="project" value="InterPro"/>
</dbReference>
<dbReference type="GO" id="GO:0005737">
    <property type="term" value="C:cytoplasm"/>
    <property type="evidence" value="ECO:0007669"/>
    <property type="project" value="TreeGrafter"/>
</dbReference>
<dbReference type="Pfam" id="PF01555">
    <property type="entry name" value="N6_N4_Mtase"/>
    <property type="match status" value="1"/>
</dbReference>
<organism evidence="6 7">
    <name type="scientific">Sulfidibacter corallicola</name>
    <dbReference type="NCBI Taxonomy" id="2818388"/>
    <lineage>
        <taxon>Bacteria</taxon>
        <taxon>Pseudomonadati</taxon>
        <taxon>Acidobacteriota</taxon>
        <taxon>Holophagae</taxon>
        <taxon>Acanthopleuribacterales</taxon>
        <taxon>Acanthopleuribacteraceae</taxon>
        <taxon>Sulfidibacter</taxon>
    </lineage>
</organism>
<keyword evidence="3" id="KW-0808">Transferase</keyword>
<dbReference type="InterPro" id="IPR001091">
    <property type="entry name" value="RM_Methyltransferase"/>
</dbReference>
<evidence type="ECO:0000313" key="7">
    <source>
        <dbReference type="Proteomes" id="UP000663929"/>
    </source>
</evidence>
<evidence type="ECO:0000313" key="6">
    <source>
        <dbReference type="EMBL" id="QTD50715.1"/>
    </source>
</evidence>
<keyword evidence="2 6" id="KW-0489">Methyltransferase</keyword>
<protein>
    <recommendedName>
        <fullName evidence="4">Methyltransferase</fullName>
        <ecNumber evidence="4">2.1.1.-</ecNumber>
    </recommendedName>
</protein>
<sequence length="223" mass="25101">MAYSINQNGAIYNGDCIEVLKKFPDDSIDLVLTDPPYLVNYRDRTGRSIANDRDSAWVKPAFKEVARVLKPNRYCISFYGWNKIDVFLPIWRACGFTPVGHFVFSKKYASGGKFVRYCHESAYLLAKGSPAKPEELISDVQPWRYTGNKLHPTQKPLESLTPLIRAYSRPGQVVLDPFMGSGSTAHAAAKLERRYVGIELDAGYFQKAKHRLMSGDQQTEGGL</sequence>
<name>A0A8A4TW11_SULCO</name>
<evidence type="ECO:0000256" key="2">
    <source>
        <dbReference type="ARBA" id="ARBA00022603"/>
    </source>
</evidence>
<dbReference type="PRINTS" id="PR00508">
    <property type="entry name" value="S21N4MTFRASE"/>
</dbReference>
<comment type="similarity">
    <text evidence="1 4">Belongs to the N(4)/N(6)-methyltransferase family.</text>
</comment>
<dbReference type="InterPro" id="IPR029063">
    <property type="entry name" value="SAM-dependent_MTases_sf"/>
</dbReference>
<dbReference type="RefSeq" id="WP_237380648.1">
    <property type="nucleotide sequence ID" value="NZ_CP071793.1"/>
</dbReference>
<evidence type="ECO:0000259" key="5">
    <source>
        <dbReference type="Pfam" id="PF01555"/>
    </source>
</evidence>
<dbReference type="GO" id="GO:0032259">
    <property type="term" value="P:methylation"/>
    <property type="evidence" value="ECO:0007669"/>
    <property type="project" value="UniProtKB-KW"/>
</dbReference>
<evidence type="ECO:0000256" key="4">
    <source>
        <dbReference type="RuleBase" id="RU362026"/>
    </source>
</evidence>
<dbReference type="KEGG" id="scor:J3U87_34445"/>
<dbReference type="PROSITE" id="PS00092">
    <property type="entry name" value="N6_MTASE"/>
    <property type="match status" value="1"/>
</dbReference>
<feature type="domain" description="DNA methylase N-4/N-6" evidence="5">
    <location>
        <begin position="28"/>
        <end position="209"/>
    </location>
</feature>
<dbReference type="EC" id="2.1.1.-" evidence="4"/>
<evidence type="ECO:0000256" key="1">
    <source>
        <dbReference type="ARBA" id="ARBA00006594"/>
    </source>
</evidence>
<dbReference type="EMBL" id="CP071793">
    <property type="protein sequence ID" value="QTD50715.1"/>
    <property type="molecule type" value="Genomic_DNA"/>
</dbReference>
<dbReference type="Gene3D" id="3.40.50.150">
    <property type="entry name" value="Vaccinia Virus protein VP39"/>
    <property type="match status" value="1"/>
</dbReference>
<dbReference type="NCBIfam" id="NF010253">
    <property type="entry name" value="PRK13699.1"/>
    <property type="match status" value="1"/>
</dbReference>